<evidence type="ECO:0000313" key="6">
    <source>
        <dbReference type="EMBL" id="PVY35117.1"/>
    </source>
</evidence>
<evidence type="ECO:0000256" key="4">
    <source>
        <dbReference type="ARBA" id="ARBA00023004"/>
    </source>
</evidence>
<dbReference type="SMART" id="SM00729">
    <property type="entry name" value="Elp3"/>
    <property type="match status" value="1"/>
</dbReference>
<dbReference type="GO" id="GO:0051536">
    <property type="term" value="F:iron-sulfur cluster binding"/>
    <property type="evidence" value="ECO:0007669"/>
    <property type="project" value="UniProtKB-KW"/>
</dbReference>
<gene>
    <name evidence="6" type="ORF">C8D82_14411</name>
</gene>
<dbReference type="InterPro" id="IPR058240">
    <property type="entry name" value="rSAM_sf"/>
</dbReference>
<keyword evidence="4" id="KW-0408">Iron</keyword>
<comment type="cofactor">
    <cofactor evidence="1">
        <name>[4Fe-4S] cluster</name>
        <dbReference type="ChEBI" id="CHEBI:49883"/>
    </cofactor>
</comment>
<dbReference type="GO" id="GO:0016829">
    <property type="term" value="F:lyase activity"/>
    <property type="evidence" value="ECO:0007669"/>
    <property type="project" value="UniProtKB-KW"/>
</dbReference>
<reference evidence="6 7" key="1">
    <citation type="submission" date="2018-04" db="EMBL/GenBank/DDBJ databases">
        <title>Genomic Encyclopedia of Type Strains, Phase IV (KMG-IV): sequencing the most valuable type-strain genomes for metagenomic binning, comparative biology and taxonomic classification.</title>
        <authorList>
            <person name="Goeker M."/>
        </authorList>
    </citation>
    <scope>NUCLEOTIDE SEQUENCE [LARGE SCALE GENOMIC DNA]</scope>
    <source>
        <strain evidence="6 7">DSM 14823</strain>
    </source>
</reference>
<comment type="caution">
    <text evidence="6">The sequence shown here is derived from an EMBL/GenBank/DDBJ whole genome shotgun (WGS) entry which is preliminary data.</text>
</comment>
<dbReference type="PANTHER" id="PTHR11228:SF27">
    <property type="entry name" value="GLYCYL-RADICAL ENZYME ACTIVATING ENZYME MJ1227-RELATED"/>
    <property type="match status" value="1"/>
</dbReference>
<dbReference type="Pfam" id="PF04055">
    <property type="entry name" value="Radical_SAM"/>
    <property type="match status" value="1"/>
</dbReference>
<evidence type="ECO:0000313" key="7">
    <source>
        <dbReference type="Proteomes" id="UP000245959"/>
    </source>
</evidence>
<dbReference type="CDD" id="cd01335">
    <property type="entry name" value="Radical_SAM"/>
    <property type="match status" value="1"/>
</dbReference>
<dbReference type="PANTHER" id="PTHR11228">
    <property type="entry name" value="RADICAL SAM DOMAIN PROTEIN"/>
    <property type="match status" value="1"/>
</dbReference>
<dbReference type="RefSeq" id="WP_116885778.1">
    <property type="nucleotide sequence ID" value="NZ_CABMMC010000298.1"/>
</dbReference>
<dbReference type="Proteomes" id="UP000245959">
    <property type="component" value="Unassembled WGS sequence"/>
</dbReference>
<dbReference type="GO" id="GO:0046872">
    <property type="term" value="F:metal ion binding"/>
    <property type="evidence" value="ECO:0007669"/>
    <property type="project" value="UniProtKB-KW"/>
</dbReference>
<dbReference type="OrthoDB" id="9782387at2"/>
<sequence length="238" mass="26285">MDLRGFDKFTLVDYPGKIGCIVFTGGCNLRCPFCHNPCLVFDPASQPKVTEKEFFGFLERRKGLLEGVVISGGEPMLQPDLVPFVERIRKSGFLAKVDSNGTFPDRVKTLLHTAGADSMGIDYKAPRAKYAELTGLDEPDLGERVAETIRLALEAGVELDIRTTVHKALLSEDDLAAMRDELSAIGVSRWTLQQFNPVEVIDDDLPQAETYSDRELVAAARRLGSDVRVRGLHGHIIL</sequence>
<evidence type="ECO:0000256" key="1">
    <source>
        <dbReference type="ARBA" id="ARBA00001966"/>
    </source>
</evidence>
<keyword evidence="5" id="KW-0411">Iron-sulfur</keyword>
<dbReference type="EMBL" id="QEKH01000044">
    <property type="protein sequence ID" value="PVY35117.1"/>
    <property type="molecule type" value="Genomic_DNA"/>
</dbReference>
<dbReference type="AlphaFoldDB" id="A0A2U1AFI7"/>
<dbReference type="InterPro" id="IPR013785">
    <property type="entry name" value="Aldolase_TIM"/>
</dbReference>
<keyword evidence="2" id="KW-0949">S-adenosyl-L-methionine</keyword>
<keyword evidence="6" id="KW-0670">Pyruvate</keyword>
<dbReference type="SFLD" id="SFLDG01067">
    <property type="entry name" value="SPASM/twitch_domain_containing"/>
    <property type="match status" value="1"/>
</dbReference>
<dbReference type="SUPFAM" id="SSF102114">
    <property type="entry name" value="Radical SAM enzymes"/>
    <property type="match status" value="1"/>
</dbReference>
<name>A0A2U1AFI7_9BACT</name>
<dbReference type="GeneID" id="78297042"/>
<evidence type="ECO:0000256" key="2">
    <source>
        <dbReference type="ARBA" id="ARBA00022691"/>
    </source>
</evidence>
<dbReference type="SFLD" id="SFLDG01094">
    <property type="entry name" value="Uncharacterised_Radical_SAM_Su"/>
    <property type="match status" value="1"/>
</dbReference>
<evidence type="ECO:0000256" key="3">
    <source>
        <dbReference type="ARBA" id="ARBA00022723"/>
    </source>
</evidence>
<dbReference type="InterPro" id="IPR007197">
    <property type="entry name" value="rSAM"/>
</dbReference>
<organism evidence="6 7">
    <name type="scientific">Victivallis vadensis</name>
    <dbReference type="NCBI Taxonomy" id="172901"/>
    <lineage>
        <taxon>Bacteria</taxon>
        <taxon>Pseudomonadati</taxon>
        <taxon>Lentisphaerota</taxon>
        <taxon>Lentisphaeria</taxon>
        <taxon>Victivallales</taxon>
        <taxon>Victivallaceae</taxon>
        <taxon>Victivallis</taxon>
    </lineage>
</organism>
<dbReference type="InterPro" id="IPR006638">
    <property type="entry name" value="Elp3/MiaA/NifB-like_rSAM"/>
</dbReference>
<evidence type="ECO:0000256" key="5">
    <source>
        <dbReference type="ARBA" id="ARBA00023014"/>
    </source>
</evidence>
<dbReference type="NCBIfam" id="TIGR02495">
    <property type="entry name" value="NrdG2"/>
    <property type="match status" value="1"/>
</dbReference>
<dbReference type="Gene3D" id="3.20.20.70">
    <property type="entry name" value="Aldolase class I"/>
    <property type="match status" value="1"/>
</dbReference>
<proteinExistence type="predicted"/>
<dbReference type="InterPro" id="IPR012840">
    <property type="entry name" value="NrdG2"/>
</dbReference>
<keyword evidence="3" id="KW-0479">Metal-binding</keyword>
<dbReference type="SFLD" id="SFLDS00029">
    <property type="entry name" value="Radical_SAM"/>
    <property type="match status" value="1"/>
</dbReference>
<dbReference type="PROSITE" id="PS51918">
    <property type="entry name" value="RADICAL_SAM"/>
    <property type="match status" value="1"/>
</dbReference>
<dbReference type="InterPro" id="IPR050377">
    <property type="entry name" value="Radical_SAM_PqqE_MftC-like"/>
</dbReference>
<keyword evidence="7" id="KW-1185">Reference proteome</keyword>
<protein>
    <submittedName>
        <fullName evidence="6">Pyruvate formate lyase activating enzyme</fullName>
    </submittedName>
</protein>
<accession>A0A2U1AFI7</accession>
<keyword evidence="6" id="KW-0456">Lyase</keyword>